<sequence length="409" mass="45587">MSISRLTRTRVLESSAKSLPIAYSTISRQFFTNFSHQNSTTCSSPIPNQLRSVSTSSILNQSPFYPSNHFSSLLTQSRNFSSGRNFDPYERYMRRTAINWGIRFVPQQEAYVIERFGKFSSVLEAGLHLLIPFVDRIAYIHSLKEQTIEIPEQPAVTTDNVSIRVNGVLFVKVVDAKQASYGNDNVLYAVTQLAQTVMRSAIGKMPLDRTFMERDTINANIVEAINEVASQWGLICRRYEIRDILPPPGIRESMEKQAEAERLKRALIIEAEGKKEAVVLTSDAAKMDQINRATGEAEAIRIVSEALKGNGQAAANLKLAREYVQAYNNMAKESTIMVLPAAMNDISSTMAMGLSLYQKMFANSKGENPSFMSFNPTSSATHNESKDDKKASAAEDKPVFSLQSPKKPE</sequence>
<evidence type="ECO:0000259" key="5">
    <source>
        <dbReference type="SMART" id="SM00244"/>
    </source>
</evidence>
<evidence type="ECO:0000256" key="3">
    <source>
        <dbReference type="ARBA" id="ARBA00023128"/>
    </source>
</evidence>
<dbReference type="GO" id="GO:0007005">
    <property type="term" value="P:mitochondrion organization"/>
    <property type="evidence" value="ECO:0007669"/>
    <property type="project" value="TreeGrafter"/>
</dbReference>
<feature type="region of interest" description="Disordered" evidence="4">
    <location>
        <begin position="368"/>
        <end position="409"/>
    </location>
</feature>
<dbReference type="EnsemblPlants" id="AUR62005955-RA">
    <property type="protein sequence ID" value="AUR62005955-RA:cds"/>
    <property type="gene ID" value="AUR62005955"/>
</dbReference>
<dbReference type="InterPro" id="IPR050710">
    <property type="entry name" value="Band7/mec-2_domain"/>
</dbReference>
<organism evidence="6 7">
    <name type="scientific">Chenopodium quinoa</name>
    <name type="common">Quinoa</name>
    <dbReference type="NCBI Taxonomy" id="63459"/>
    <lineage>
        <taxon>Eukaryota</taxon>
        <taxon>Viridiplantae</taxon>
        <taxon>Streptophyta</taxon>
        <taxon>Embryophyta</taxon>
        <taxon>Tracheophyta</taxon>
        <taxon>Spermatophyta</taxon>
        <taxon>Magnoliopsida</taxon>
        <taxon>eudicotyledons</taxon>
        <taxon>Gunneridae</taxon>
        <taxon>Pentapetalae</taxon>
        <taxon>Caryophyllales</taxon>
        <taxon>Chenopodiaceae</taxon>
        <taxon>Chenopodioideae</taxon>
        <taxon>Atripliceae</taxon>
        <taxon>Chenopodium</taxon>
    </lineage>
</organism>
<name>A0A803L266_CHEQI</name>
<comment type="subcellular location">
    <subcellularLocation>
        <location evidence="1">Mitochondrion</location>
    </subcellularLocation>
</comment>
<keyword evidence="3" id="KW-0496">Mitochondrion</keyword>
<dbReference type="SUPFAM" id="SSF117892">
    <property type="entry name" value="Band 7/SPFH domain"/>
    <property type="match status" value="1"/>
</dbReference>
<dbReference type="AlphaFoldDB" id="A0A803L266"/>
<dbReference type="GO" id="GO:0005739">
    <property type="term" value="C:mitochondrion"/>
    <property type="evidence" value="ECO:0007669"/>
    <property type="project" value="UniProtKB-SubCell"/>
</dbReference>
<dbReference type="GeneID" id="110727333"/>
<keyword evidence="7" id="KW-1185">Reference proteome</keyword>
<dbReference type="Proteomes" id="UP000596660">
    <property type="component" value="Unplaced"/>
</dbReference>
<dbReference type="Pfam" id="PF01145">
    <property type="entry name" value="Band_7"/>
    <property type="match status" value="1"/>
</dbReference>
<dbReference type="Gene3D" id="3.30.479.30">
    <property type="entry name" value="Band 7 domain"/>
    <property type="match status" value="1"/>
</dbReference>
<dbReference type="Pfam" id="PF16200">
    <property type="entry name" value="Band_7_C"/>
    <property type="match status" value="1"/>
</dbReference>
<dbReference type="PANTHER" id="PTHR43327:SF10">
    <property type="entry name" value="STOMATIN-LIKE PROTEIN 2, MITOCHONDRIAL"/>
    <property type="match status" value="1"/>
</dbReference>
<dbReference type="SMART" id="SM00244">
    <property type="entry name" value="PHB"/>
    <property type="match status" value="1"/>
</dbReference>
<dbReference type="Gramene" id="AUR62005955-RA">
    <property type="protein sequence ID" value="AUR62005955-RA:cds"/>
    <property type="gene ID" value="AUR62005955"/>
</dbReference>
<gene>
    <name evidence="6" type="primary">LOC110727333</name>
</gene>
<dbReference type="OrthoDB" id="434619at2759"/>
<evidence type="ECO:0000256" key="2">
    <source>
        <dbReference type="ARBA" id="ARBA00008164"/>
    </source>
</evidence>
<dbReference type="GO" id="GO:0005886">
    <property type="term" value="C:plasma membrane"/>
    <property type="evidence" value="ECO:0007669"/>
    <property type="project" value="UniProtKB-ARBA"/>
</dbReference>
<feature type="domain" description="Band 7" evidence="5">
    <location>
        <begin position="100"/>
        <end position="258"/>
    </location>
</feature>
<dbReference type="CDD" id="cd08829">
    <property type="entry name" value="SPFH_paraslipin"/>
    <property type="match status" value="1"/>
</dbReference>
<evidence type="ECO:0000256" key="4">
    <source>
        <dbReference type="SAM" id="MobiDB-lite"/>
    </source>
</evidence>
<dbReference type="InterPro" id="IPR001107">
    <property type="entry name" value="Band_7"/>
</dbReference>
<dbReference type="PANTHER" id="PTHR43327">
    <property type="entry name" value="STOMATIN-LIKE PROTEIN 2, MITOCHONDRIAL"/>
    <property type="match status" value="1"/>
</dbReference>
<feature type="compositionally biased region" description="Polar residues" evidence="4">
    <location>
        <begin position="368"/>
        <end position="382"/>
    </location>
</feature>
<dbReference type="KEGG" id="cqi:110727333"/>
<comment type="similarity">
    <text evidence="2">Belongs to the band 7/mec-2 family.</text>
</comment>
<reference evidence="6" key="1">
    <citation type="journal article" date="2017" name="Nature">
        <title>The genome of Chenopodium quinoa.</title>
        <authorList>
            <person name="Jarvis D.E."/>
            <person name="Ho Y.S."/>
            <person name="Lightfoot D.J."/>
            <person name="Schmoeckel S.M."/>
            <person name="Li B."/>
            <person name="Borm T.J.A."/>
            <person name="Ohyanagi H."/>
            <person name="Mineta K."/>
            <person name="Michell C.T."/>
            <person name="Saber N."/>
            <person name="Kharbatia N.M."/>
            <person name="Rupper R.R."/>
            <person name="Sharp A.R."/>
            <person name="Dally N."/>
            <person name="Boughton B.A."/>
            <person name="Woo Y.H."/>
            <person name="Gao G."/>
            <person name="Schijlen E.G.W.M."/>
            <person name="Guo X."/>
            <person name="Momin A.A."/>
            <person name="Negrao S."/>
            <person name="Al-Babili S."/>
            <person name="Gehring C."/>
            <person name="Roessner U."/>
            <person name="Jung C."/>
            <person name="Murphy K."/>
            <person name="Arold S.T."/>
            <person name="Gojobori T."/>
            <person name="van der Linden C.G."/>
            <person name="van Loo E.N."/>
            <person name="Jellen E.N."/>
            <person name="Maughan P.J."/>
            <person name="Tester M."/>
        </authorList>
    </citation>
    <scope>NUCLEOTIDE SEQUENCE [LARGE SCALE GENOMIC DNA]</scope>
    <source>
        <strain evidence="6">cv. PI 614886</strain>
    </source>
</reference>
<protein>
    <recommendedName>
        <fullName evidence="5">Band 7 domain-containing protein</fullName>
    </recommendedName>
</protein>
<dbReference type="FunFam" id="3.30.479.30:FF:000004">
    <property type="entry name" value="Putative membrane protease family, stomatin"/>
    <property type="match status" value="1"/>
</dbReference>
<dbReference type="InterPro" id="IPR032435">
    <property type="entry name" value="STML2-like_C"/>
</dbReference>
<dbReference type="PRINTS" id="PR00721">
    <property type="entry name" value="STOMATIN"/>
</dbReference>
<evidence type="ECO:0000256" key="1">
    <source>
        <dbReference type="ARBA" id="ARBA00004173"/>
    </source>
</evidence>
<dbReference type="OMA" id="LNWGFKL"/>
<feature type="compositionally biased region" description="Basic and acidic residues" evidence="4">
    <location>
        <begin position="383"/>
        <end position="398"/>
    </location>
</feature>
<accession>A0A803L266</accession>
<reference evidence="6" key="2">
    <citation type="submission" date="2021-03" db="UniProtKB">
        <authorList>
            <consortium name="EnsemblPlants"/>
        </authorList>
    </citation>
    <scope>IDENTIFICATION</scope>
</reference>
<dbReference type="GO" id="GO:0098552">
    <property type="term" value="C:side of membrane"/>
    <property type="evidence" value="ECO:0007669"/>
    <property type="project" value="UniProtKB-ARBA"/>
</dbReference>
<evidence type="ECO:0000313" key="7">
    <source>
        <dbReference type="Proteomes" id="UP000596660"/>
    </source>
</evidence>
<dbReference type="InterPro" id="IPR036013">
    <property type="entry name" value="Band_7/SPFH_dom_sf"/>
</dbReference>
<proteinExistence type="inferred from homology"/>
<dbReference type="RefSeq" id="XP_021762591.1">
    <property type="nucleotide sequence ID" value="XM_021906899.1"/>
</dbReference>
<evidence type="ECO:0000313" key="6">
    <source>
        <dbReference type="EnsemblPlants" id="AUR62005955-RA:cds"/>
    </source>
</evidence>
<dbReference type="InterPro" id="IPR001972">
    <property type="entry name" value="Stomatin_HflK_fam"/>
</dbReference>